<evidence type="ECO:0000313" key="10">
    <source>
        <dbReference type="EMBL" id="MCG7940437.1"/>
    </source>
</evidence>
<dbReference type="PANTHER" id="PTHR48090">
    <property type="entry name" value="UNDECAPRENYL-PHOSPHATE 4-DEOXY-4-FORMAMIDO-L-ARABINOSE TRANSFERASE-RELATED"/>
    <property type="match status" value="1"/>
</dbReference>
<keyword evidence="5" id="KW-0448">Lipopolysaccharide biosynthesis</keyword>
<dbReference type="PANTHER" id="PTHR48090:SF3">
    <property type="entry name" value="UNDECAPRENYL-PHOSPHATE 4-DEOXY-4-FORMAMIDO-L-ARABINOSE TRANSFERASE"/>
    <property type="match status" value="1"/>
</dbReference>
<keyword evidence="3" id="KW-0808">Transferase</keyword>
<accession>A0A9E4K6F3</accession>
<evidence type="ECO:0000256" key="6">
    <source>
        <dbReference type="ARBA" id="ARBA00022989"/>
    </source>
</evidence>
<sequence length="319" mass="35406">MLISLVVPIYNEQSALSGFWQNLEQCLAGSDTQFEAVLIDDGSTDSSWEAIKSLANDSTIPIKAIRFSRNFGKEAAILAGLRATSGQAAVVMDADLQHPPALIPQMIEHWQSGKTKVVEAVKRKRQDESALRRLGARLYYRLFNLSSGMKLDGASDFKLLDRAAIDQYIALPEVGRYFRGLTTWLGFEAIAVEFDPPSRNAGESHWGAGHLLRLARSTIISFSSLPLRIVTWFGFAGLVFSLGLTIQTLWYKWQGYAEAGFPTVILLILVMGSMILLGLGLIGEYIAEIYREVKRRPIYIIAQSLPSPRDFDDTDSKQG</sequence>
<evidence type="ECO:0000256" key="8">
    <source>
        <dbReference type="SAM" id="Phobius"/>
    </source>
</evidence>
<proteinExistence type="predicted"/>
<organism evidence="10 11">
    <name type="scientific">Candidatus Thiodiazotropha lotti</name>
    <dbReference type="NCBI Taxonomy" id="2792787"/>
    <lineage>
        <taxon>Bacteria</taxon>
        <taxon>Pseudomonadati</taxon>
        <taxon>Pseudomonadota</taxon>
        <taxon>Gammaproteobacteria</taxon>
        <taxon>Chromatiales</taxon>
        <taxon>Sedimenticolaceae</taxon>
        <taxon>Candidatus Thiodiazotropha</taxon>
    </lineage>
</organism>
<feature type="transmembrane region" description="Helical" evidence="8">
    <location>
        <begin position="229"/>
        <end position="251"/>
    </location>
</feature>
<dbReference type="InterPro" id="IPR050256">
    <property type="entry name" value="Glycosyltransferase_2"/>
</dbReference>
<evidence type="ECO:0000259" key="9">
    <source>
        <dbReference type="Pfam" id="PF00535"/>
    </source>
</evidence>
<keyword evidence="1" id="KW-1003">Cell membrane</keyword>
<dbReference type="Pfam" id="PF00535">
    <property type="entry name" value="Glycos_transf_2"/>
    <property type="match status" value="1"/>
</dbReference>
<name>A0A9E4K6F3_9GAMM</name>
<feature type="transmembrane region" description="Helical" evidence="8">
    <location>
        <begin position="263"/>
        <end position="287"/>
    </location>
</feature>
<keyword evidence="6 8" id="KW-1133">Transmembrane helix</keyword>
<evidence type="ECO:0000256" key="7">
    <source>
        <dbReference type="ARBA" id="ARBA00023136"/>
    </source>
</evidence>
<dbReference type="Proteomes" id="UP000886687">
    <property type="component" value="Unassembled WGS sequence"/>
</dbReference>
<keyword evidence="7 8" id="KW-0472">Membrane</keyword>
<keyword evidence="2" id="KW-0328">Glycosyltransferase</keyword>
<evidence type="ECO:0000256" key="2">
    <source>
        <dbReference type="ARBA" id="ARBA00022676"/>
    </source>
</evidence>
<evidence type="ECO:0000256" key="3">
    <source>
        <dbReference type="ARBA" id="ARBA00022679"/>
    </source>
</evidence>
<gene>
    <name evidence="10" type="ORF">JAZ04_16510</name>
</gene>
<protein>
    <submittedName>
        <fullName evidence="10">Glycosyltransferase family 2 protein</fullName>
    </submittedName>
</protein>
<dbReference type="GO" id="GO:0009103">
    <property type="term" value="P:lipopolysaccharide biosynthetic process"/>
    <property type="evidence" value="ECO:0007669"/>
    <property type="project" value="UniProtKB-KW"/>
</dbReference>
<dbReference type="InterPro" id="IPR001173">
    <property type="entry name" value="Glyco_trans_2-like"/>
</dbReference>
<evidence type="ECO:0000256" key="1">
    <source>
        <dbReference type="ARBA" id="ARBA00022475"/>
    </source>
</evidence>
<dbReference type="GO" id="GO:0016757">
    <property type="term" value="F:glycosyltransferase activity"/>
    <property type="evidence" value="ECO:0007669"/>
    <property type="project" value="UniProtKB-KW"/>
</dbReference>
<evidence type="ECO:0000313" key="11">
    <source>
        <dbReference type="Proteomes" id="UP000886687"/>
    </source>
</evidence>
<reference evidence="10" key="1">
    <citation type="journal article" date="2021" name="Proc. Natl. Acad. Sci. U.S.A.">
        <title>Global biogeography of chemosynthetic symbionts reveals both localized and globally distributed symbiont groups. .</title>
        <authorList>
            <person name="Osvatic J.T."/>
            <person name="Wilkins L.G.E."/>
            <person name="Leibrecht L."/>
            <person name="Leray M."/>
            <person name="Zauner S."/>
            <person name="Polzin J."/>
            <person name="Camacho Y."/>
            <person name="Gros O."/>
            <person name="van Gils J.A."/>
            <person name="Eisen J.A."/>
            <person name="Petersen J.M."/>
            <person name="Yuen B."/>
        </authorList>
    </citation>
    <scope>NUCLEOTIDE SEQUENCE</scope>
    <source>
        <strain evidence="10">MAGL173</strain>
    </source>
</reference>
<dbReference type="EMBL" id="JAEPDI010000013">
    <property type="protein sequence ID" value="MCG7940437.1"/>
    <property type="molecule type" value="Genomic_DNA"/>
</dbReference>
<dbReference type="SUPFAM" id="SSF53448">
    <property type="entry name" value="Nucleotide-diphospho-sugar transferases"/>
    <property type="match status" value="1"/>
</dbReference>
<evidence type="ECO:0000256" key="4">
    <source>
        <dbReference type="ARBA" id="ARBA00022692"/>
    </source>
</evidence>
<dbReference type="CDD" id="cd04187">
    <property type="entry name" value="DPM1_like_bac"/>
    <property type="match status" value="1"/>
</dbReference>
<evidence type="ECO:0000256" key="5">
    <source>
        <dbReference type="ARBA" id="ARBA00022985"/>
    </source>
</evidence>
<comment type="caution">
    <text evidence="10">The sequence shown here is derived from an EMBL/GenBank/DDBJ whole genome shotgun (WGS) entry which is preliminary data.</text>
</comment>
<keyword evidence="4 8" id="KW-0812">Transmembrane</keyword>
<dbReference type="Gene3D" id="3.90.550.10">
    <property type="entry name" value="Spore Coat Polysaccharide Biosynthesis Protein SpsA, Chain A"/>
    <property type="match status" value="1"/>
</dbReference>
<feature type="domain" description="Glycosyltransferase 2-like" evidence="9">
    <location>
        <begin position="4"/>
        <end position="164"/>
    </location>
</feature>
<dbReference type="GO" id="GO:0005886">
    <property type="term" value="C:plasma membrane"/>
    <property type="evidence" value="ECO:0007669"/>
    <property type="project" value="TreeGrafter"/>
</dbReference>
<dbReference type="AlphaFoldDB" id="A0A9E4K6F3"/>
<dbReference type="InterPro" id="IPR029044">
    <property type="entry name" value="Nucleotide-diphossugar_trans"/>
</dbReference>